<gene>
    <name evidence="3" type="ORF">OMM_15299</name>
</gene>
<proteinExistence type="predicted"/>
<dbReference type="AlphaFoldDB" id="A0A1V1NQG8"/>
<dbReference type="EMBL" id="ATBP01003601">
    <property type="protein sequence ID" value="ETR64820.1"/>
    <property type="molecule type" value="Genomic_DNA"/>
</dbReference>
<keyword evidence="1" id="KW-0175">Coiled coil</keyword>
<organism evidence="3 4">
    <name type="scientific">Candidatus Magnetoglobus multicellularis str. Araruama</name>
    <dbReference type="NCBI Taxonomy" id="890399"/>
    <lineage>
        <taxon>Bacteria</taxon>
        <taxon>Pseudomonadati</taxon>
        <taxon>Thermodesulfobacteriota</taxon>
        <taxon>Desulfobacteria</taxon>
        <taxon>Desulfobacterales</taxon>
        <taxon>Desulfobacteraceae</taxon>
        <taxon>Candidatus Magnetoglobus</taxon>
    </lineage>
</organism>
<dbReference type="Pfam" id="PF04754">
    <property type="entry name" value="Transposase_31"/>
    <property type="match status" value="1"/>
</dbReference>
<evidence type="ECO:0000259" key="2">
    <source>
        <dbReference type="Pfam" id="PF04754"/>
    </source>
</evidence>
<comment type="caution">
    <text evidence="3">The sequence shown here is derived from an EMBL/GenBank/DDBJ whole genome shotgun (WGS) entry which is preliminary data.</text>
</comment>
<feature type="domain" description="Transposase (putative) YhgA-like" evidence="2">
    <location>
        <begin position="4"/>
        <end position="109"/>
    </location>
</feature>
<protein>
    <recommendedName>
        <fullName evidence="2">Transposase (putative) YhgA-like domain-containing protein</fullName>
    </recommendedName>
</protein>
<dbReference type="InterPro" id="IPR006842">
    <property type="entry name" value="Transposase_31"/>
</dbReference>
<name>A0A1V1NQG8_9BACT</name>
<evidence type="ECO:0000313" key="3">
    <source>
        <dbReference type="EMBL" id="ETR64820.1"/>
    </source>
</evidence>
<feature type="non-terminal residue" evidence="3">
    <location>
        <position position="1"/>
    </location>
</feature>
<accession>A0A1V1NQG8</accession>
<dbReference type="Proteomes" id="UP000189670">
    <property type="component" value="Unassembled WGS sequence"/>
</dbReference>
<sequence>SIISFLDKWVLFQLLDYTVRISEQEREINALERTKQKKNNIDKGLPKNDGIEKECITVVVPVIFYHGEKDWNIRTLSSLSCDSSDLSSYIPEFDYELVDLSSYKQDIIKTI</sequence>
<evidence type="ECO:0000256" key="1">
    <source>
        <dbReference type="SAM" id="Coils"/>
    </source>
</evidence>
<reference evidence="4" key="1">
    <citation type="submission" date="2012-11" db="EMBL/GenBank/DDBJ databases">
        <authorList>
            <person name="Lucero-Rivera Y.E."/>
            <person name="Tovar-Ramirez D."/>
        </authorList>
    </citation>
    <scope>NUCLEOTIDE SEQUENCE [LARGE SCALE GENOMIC DNA]</scope>
    <source>
        <strain evidence="4">Araruama</strain>
    </source>
</reference>
<evidence type="ECO:0000313" key="4">
    <source>
        <dbReference type="Proteomes" id="UP000189670"/>
    </source>
</evidence>
<feature type="coiled-coil region" evidence="1">
    <location>
        <begin position="14"/>
        <end position="41"/>
    </location>
</feature>